<organism evidence="7 8">
    <name type="scientific">Duganella alba</name>
    <dbReference type="NCBI Taxonomy" id="2666081"/>
    <lineage>
        <taxon>Bacteria</taxon>
        <taxon>Pseudomonadati</taxon>
        <taxon>Pseudomonadota</taxon>
        <taxon>Betaproteobacteria</taxon>
        <taxon>Burkholderiales</taxon>
        <taxon>Oxalobacteraceae</taxon>
        <taxon>Telluria group</taxon>
        <taxon>Duganella</taxon>
    </lineage>
</organism>
<gene>
    <name evidence="7" type="ORF">GJ697_00005</name>
</gene>
<dbReference type="PANTHER" id="PTHR43289">
    <property type="entry name" value="MITOGEN-ACTIVATED PROTEIN KINASE KINASE KINASE 20-RELATED"/>
    <property type="match status" value="1"/>
</dbReference>
<evidence type="ECO:0000256" key="4">
    <source>
        <dbReference type="ARBA" id="ARBA00022840"/>
    </source>
</evidence>
<dbReference type="CDD" id="cd14014">
    <property type="entry name" value="STKc_PknB_like"/>
    <property type="match status" value="1"/>
</dbReference>
<dbReference type="PANTHER" id="PTHR43289:SF34">
    <property type="entry name" value="SERINE_THREONINE-PROTEIN KINASE YBDM-RELATED"/>
    <property type="match status" value="1"/>
</dbReference>
<proteinExistence type="predicted"/>
<keyword evidence="3 7" id="KW-0418">Kinase</keyword>
<dbReference type="Gene3D" id="3.30.200.20">
    <property type="entry name" value="Phosphorylase Kinase, domain 1"/>
    <property type="match status" value="1"/>
</dbReference>
<evidence type="ECO:0000259" key="6">
    <source>
        <dbReference type="PROSITE" id="PS50011"/>
    </source>
</evidence>
<accession>A0A6L5Q958</accession>
<dbReference type="InterPro" id="IPR008271">
    <property type="entry name" value="Ser/Thr_kinase_AS"/>
</dbReference>
<comment type="caution">
    <text evidence="7">The sequence shown here is derived from an EMBL/GenBank/DDBJ whole genome shotgun (WGS) entry which is preliminary data.</text>
</comment>
<dbReference type="InterPro" id="IPR000719">
    <property type="entry name" value="Prot_kinase_dom"/>
</dbReference>
<dbReference type="PROSITE" id="PS00107">
    <property type="entry name" value="PROTEIN_KINASE_ATP"/>
    <property type="match status" value="1"/>
</dbReference>
<dbReference type="PROSITE" id="PS50011">
    <property type="entry name" value="PROTEIN_KINASE_DOM"/>
    <property type="match status" value="1"/>
</dbReference>
<feature type="domain" description="Protein kinase" evidence="6">
    <location>
        <begin position="20"/>
        <end position="274"/>
    </location>
</feature>
<evidence type="ECO:0000256" key="2">
    <source>
        <dbReference type="ARBA" id="ARBA00022741"/>
    </source>
</evidence>
<evidence type="ECO:0000313" key="7">
    <source>
        <dbReference type="EMBL" id="MRX06215.1"/>
    </source>
</evidence>
<dbReference type="PROSITE" id="PS00108">
    <property type="entry name" value="PROTEIN_KINASE_ST"/>
    <property type="match status" value="1"/>
</dbReference>
<dbReference type="InterPro" id="IPR017441">
    <property type="entry name" value="Protein_kinase_ATP_BS"/>
</dbReference>
<dbReference type="Pfam" id="PF00069">
    <property type="entry name" value="Pkinase"/>
    <property type="match status" value="1"/>
</dbReference>
<sequence length="303" mass="32943">MDIIPPTRPEAPAAPGDVQYQIRRLLGEGGYGQVYEAWDSKLQRSVALKRLRAQTPSNSRDRLLDEARAAASLKHTAFVKIYALDGDQHTPAIIMELIEGRSLAQLGPLAVDDALDIARQIAEAMLEAHRARLVHGDLKPSNLMLEPSGQVRILDFGLARHIDPLATQSTLSDELQGTIAYLAPERLAGNPAAPPSDVYALGVVLYQLLTGQRPFAELNGMALAAAHLQTSSEQWPYPPHLPAAVTALVQAMTATSLAMRLPSMNAVSATIRTLGADSSLTGRLGGWALRLRRRLHRQRRAWA</sequence>
<reference evidence="7 8" key="1">
    <citation type="submission" date="2019-11" db="EMBL/GenBank/DDBJ databases">
        <title>Novel species isolated from a subtropical stream in China.</title>
        <authorList>
            <person name="Lu H."/>
        </authorList>
    </citation>
    <scope>NUCLEOTIDE SEQUENCE [LARGE SCALE GENOMIC DNA]</scope>
    <source>
        <strain evidence="7 8">FT25W</strain>
    </source>
</reference>
<dbReference type="Proteomes" id="UP000481037">
    <property type="component" value="Unassembled WGS sequence"/>
</dbReference>
<dbReference type="Gene3D" id="1.10.510.10">
    <property type="entry name" value="Transferase(Phosphotransferase) domain 1"/>
    <property type="match status" value="1"/>
</dbReference>
<evidence type="ECO:0000256" key="3">
    <source>
        <dbReference type="ARBA" id="ARBA00022777"/>
    </source>
</evidence>
<dbReference type="SMART" id="SM00220">
    <property type="entry name" value="S_TKc"/>
    <property type="match status" value="1"/>
</dbReference>
<keyword evidence="8" id="KW-1185">Reference proteome</keyword>
<dbReference type="GO" id="GO:0004674">
    <property type="term" value="F:protein serine/threonine kinase activity"/>
    <property type="evidence" value="ECO:0007669"/>
    <property type="project" value="TreeGrafter"/>
</dbReference>
<dbReference type="SUPFAM" id="SSF56112">
    <property type="entry name" value="Protein kinase-like (PK-like)"/>
    <property type="match status" value="1"/>
</dbReference>
<evidence type="ECO:0000256" key="1">
    <source>
        <dbReference type="ARBA" id="ARBA00022679"/>
    </source>
</evidence>
<keyword evidence="2 5" id="KW-0547">Nucleotide-binding</keyword>
<dbReference type="GO" id="GO:0005524">
    <property type="term" value="F:ATP binding"/>
    <property type="evidence" value="ECO:0007669"/>
    <property type="project" value="UniProtKB-UniRule"/>
</dbReference>
<keyword evidence="1" id="KW-0808">Transferase</keyword>
<evidence type="ECO:0000313" key="8">
    <source>
        <dbReference type="Proteomes" id="UP000481037"/>
    </source>
</evidence>
<keyword evidence="4 5" id="KW-0067">ATP-binding</keyword>
<feature type="binding site" evidence="5">
    <location>
        <position position="49"/>
    </location>
    <ligand>
        <name>ATP</name>
        <dbReference type="ChEBI" id="CHEBI:30616"/>
    </ligand>
</feature>
<dbReference type="InterPro" id="IPR011009">
    <property type="entry name" value="Kinase-like_dom_sf"/>
</dbReference>
<name>A0A6L5Q958_9BURK</name>
<dbReference type="RefSeq" id="WP_154361590.1">
    <property type="nucleotide sequence ID" value="NZ_WKJM01000001.1"/>
</dbReference>
<evidence type="ECO:0000256" key="5">
    <source>
        <dbReference type="PROSITE-ProRule" id="PRU10141"/>
    </source>
</evidence>
<protein>
    <submittedName>
        <fullName evidence="7">Protein kinase</fullName>
    </submittedName>
</protein>
<dbReference type="AlphaFoldDB" id="A0A6L5Q958"/>
<dbReference type="EMBL" id="WKJM01000001">
    <property type="protein sequence ID" value="MRX06215.1"/>
    <property type="molecule type" value="Genomic_DNA"/>
</dbReference>
<feature type="non-terminal residue" evidence="7">
    <location>
        <position position="303"/>
    </location>
</feature>